<keyword evidence="1" id="KW-1133">Transmembrane helix</keyword>
<feature type="transmembrane region" description="Helical" evidence="1">
    <location>
        <begin position="32"/>
        <end position="50"/>
    </location>
</feature>
<keyword evidence="1" id="KW-0812">Transmembrane</keyword>
<dbReference type="Pfam" id="PF10710">
    <property type="entry name" value="DUF2512"/>
    <property type="match status" value="1"/>
</dbReference>
<keyword evidence="1" id="KW-0472">Membrane</keyword>
<dbReference type="OrthoDB" id="2111682at2"/>
<feature type="transmembrane region" description="Helical" evidence="1">
    <location>
        <begin position="7"/>
        <end position="26"/>
    </location>
</feature>
<evidence type="ECO:0000256" key="1">
    <source>
        <dbReference type="SAM" id="Phobius"/>
    </source>
</evidence>
<dbReference type="RefSeq" id="WP_142640797.1">
    <property type="nucleotide sequence ID" value="NZ_VDGI01000001.1"/>
</dbReference>
<reference evidence="2 3" key="1">
    <citation type="submission" date="2019-06" db="EMBL/GenBank/DDBJ databases">
        <title>Psychrobacillus vulpis sp. nov., a new species isolated from feces of a red fox that inhabits in The Tablas de Daimiel Natural Park, Albacete, Spain.</title>
        <authorList>
            <person name="Rodriguez M."/>
            <person name="Reina J.C."/>
            <person name="Bejar V."/>
            <person name="Llamas I."/>
        </authorList>
    </citation>
    <scope>NUCLEOTIDE SEQUENCE [LARGE SCALE GENOMIC DNA]</scope>
    <source>
        <strain evidence="2 3">Z8</strain>
    </source>
</reference>
<evidence type="ECO:0000313" key="3">
    <source>
        <dbReference type="Proteomes" id="UP000316626"/>
    </source>
</evidence>
<feature type="transmembrane region" description="Helical" evidence="1">
    <location>
        <begin position="85"/>
        <end position="103"/>
    </location>
</feature>
<evidence type="ECO:0000313" key="2">
    <source>
        <dbReference type="EMBL" id="TQR21672.1"/>
    </source>
</evidence>
<dbReference type="Proteomes" id="UP000316626">
    <property type="component" value="Unassembled WGS sequence"/>
</dbReference>
<dbReference type="InterPro" id="IPR019649">
    <property type="entry name" value="DUF2512"/>
</dbReference>
<name>A0A544TW41_9BACI</name>
<dbReference type="AlphaFoldDB" id="A0A544TW41"/>
<sequence length="152" mass="17124">MYFKSLIIKFIIITAVLSVILGWYYGINFTNILIISILLTAIGFVSDILILPRSGNILALIIDFVLTIAVIWIVGSFIFNQQIALGTASTISALVLIIGELLLHRYMSKRIYDKKTSNSDERIDYYQRASLQTEFAEEADIEVVTKRAKDEG</sequence>
<gene>
    <name evidence="2" type="ORF">FG384_01570</name>
</gene>
<keyword evidence="3" id="KW-1185">Reference proteome</keyword>
<proteinExistence type="predicted"/>
<accession>A0A544TW41</accession>
<protein>
    <submittedName>
        <fullName evidence="2">DUF2512 family protein</fullName>
    </submittedName>
</protein>
<feature type="transmembrane region" description="Helical" evidence="1">
    <location>
        <begin position="57"/>
        <end position="79"/>
    </location>
</feature>
<comment type="caution">
    <text evidence="2">The sequence shown here is derived from an EMBL/GenBank/DDBJ whole genome shotgun (WGS) entry which is preliminary data.</text>
</comment>
<organism evidence="2 3">
    <name type="scientific">Psychrobacillus vulpis</name>
    <dbReference type="NCBI Taxonomy" id="2325572"/>
    <lineage>
        <taxon>Bacteria</taxon>
        <taxon>Bacillati</taxon>
        <taxon>Bacillota</taxon>
        <taxon>Bacilli</taxon>
        <taxon>Bacillales</taxon>
        <taxon>Bacillaceae</taxon>
        <taxon>Psychrobacillus</taxon>
    </lineage>
</organism>
<dbReference type="EMBL" id="VDGI01000001">
    <property type="protein sequence ID" value="TQR21672.1"/>
    <property type="molecule type" value="Genomic_DNA"/>
</dbReference>